<dbReference type="VEuPathDB" id="FungiDB:F4678DRAFT_444165"/>
<dbReference type="AlphaFoldDB" id="A0A9W8THZ5"/>
<evidence type="ECO:0000259" key="3">
    <source>
        <dbReference type="PROSITE" id="PS51704"/>
    </source>
</evidence>
<dbReference type="InterPro" id="IPR017946">
    <property type="entry name" value="PLC-like_Pdiesterase_TIM-brl"/>
</dbReference>
<dbReference type="Pfam" id="PF00023">
    <property type="entry name" value="Ank"/>
    <property type="match status" value="1"/>
</dbReference>
<evidence type="ECO:0000313" key="4">
    <source>
        <dbReference type="EMBL" id="KAJ3557547.1"/>
    </source>
</evidence>
<gene>
    <name evidence="4" type="ORF">NPX13_g9904</name>
</gene>
<dbReference type="Gene3D" id="1.25.40.20">
    <property type="entry name" value="Ankyrin repeat-containing domain"/>
    <property type="match status" value="2"/>
</dbReference>
<evidence type="ECO:0000256" key="1">
    <source>
        <dbReference type="ARBA" id="ARBA00022801"/>
    </source>
</evidence>
<dbReference type="Pfam" id="PF03009">
    <property type="entry name" value="GDPD"/>
    <property type="match status" value="1"/>
</dbReference>
<name>A0A9W8THZ5_9PEZI</name>
<dbReference type="PANTHER" id="PTHR22958">
    <property type="entry name" value="GLYCEROPHOSPHORYL DIESTER PHOSPHODIESTERASE"/>
    <property type="match status" value="1"/>
</dbReference>
<dbReference type="PROSITE" id="PS51704">
    <property type="entry name" value="GP_PDE"/>
    <property type="match status" value="1"/>
</dbReference>
<dbReference type="InterPro" id="IPR002110">
    <property type="entry name" value="Ankyrin_rpt"/>
</dbReference>
<keyword evidence="1" id="KW-0378">Hydrolase</keyword>
<feature type="repeat" description="ANK" evidence="2">
    <location>
        <begin position="267"/>
        <end position="290"/>
    </location>
</feature>
<feature type="repeat" description="ANK" evidence="2">
    <location>
        <begin position="371"/>
        <end position="403"/>
    </location>
</feature>
<dbReference type="Proteomes" id="UP001148614">
    <property type="component" value="Unassembled WGS sequence"/>
</dbReference>
<dbReference type="InterPro" id="IPR057506">
    <property type="entry name" value="C2_GPCPD1"/>
</dbReference>
<evidence type="ECO:0000256" key="2">
    <source>
        <dbReference type="PROSITE-ProRule" id="PRU00023"/>
    </source>
</evidence>
<dbReference type="SUPFAM" id="SSF51695">
    <property type="entry name" value="PLC-like phosphodiesterases"/>
    <property type="match status" value="1"/>
</dbReference>
<accession>A0A9W8THZ5</accession>
<dbReference type="GO" id="GO:0046475">
    <property type="term" value="P:glycerophospholipid catabolic process"/>
    <property type="evidence" value="ECO:0007669"/>
    <property type="project" value="TreeGrafter"/>
</dbReference>
<dbReference type="SMART" id="SM00248">
    <property type="entry name" value="ANK"/>
    <property type="match status" value="5"/>
</dbReference>
<feature type="repeat" description="ANK" evidence="2">
    <location>
        <begin position="337"/>
        <end position="369"/>
    </location>
</feature>
<reference evidence="4" key="1">
    <citation type="submission" date="2022-07" db="EMBL/GenBank/DDBJ databases">
        <title>Genome Sequence of Xylaria arbuscula.</title>
        <authorList>
            <person name="Buettner E."/>
        </authorList>
    </citation>
    <scope>NUCLEOTIDE SEQUENCE</scope>
    <source>
        <strain evidence="4">VT107</strain>
    </source>
</reference>
<evidence type="ECO:0000313" key="5">
    <source>
        <dbReference type="Proteomes" id="UP001148614"/>
    </source>
</evidence>
<dbReference type="InterPro" id="IPR051578">
    <property type="entry name" value="GDPD"/>
</dbReference>
<dbReference type="EMBL" id="JANPWZ010002592">
    <property type="protein sequence ID" value="KAJ3557547.1"/>
    <property type="molecule type" value="Genomic_DNA"/>
</dbReference>
<keyword evidence="2" id="KW-0040">ANK repeat</keyword>
<comment type="caution">
    <text evidence="4">The sequence shown here is derived from an EMBL/GenBank/DDBJ whole genome shotgun (WGS) entry which is preliminary data.</text>
</comment>
<organism evidence="4 5">
    <name type="scientific">Xylaria arbuscula</name>
    <dbReference type="NCBI Taxonomy" id="114810"/>
    <lineage>
        <taxon>Eukaryota</taxon>
        <taxon>Fungi</taxon>
        <taxon>Dikarya</taxon>
        <taxon>Ascomycota</taxon>
        <taxon>Pezizomycotina</taxon>
        <taxon>Sordariomycetes</taxon>
        <taxon>Xylariomycetidae</taxon>
        <taxon>Xylariales</taxon>
        <taxon>Xylariaceae</taxon>
        <taxon>Xylaria</taxon>
    </lineage>
</organism>
<dbReference type="PROSITE" id="PS50088">
    <property type="entry name" value="ANK_REPEAT"/>
    <property type="match status" value="3"/>
</dbReference>
<protein>
    <recommendedName>
        <fullName evidence="3">GP-PDE domain-containing protein</fullName>
    </recommendedName>
</protein>
<dbReference type="PANTHER" id="PTHR22958:SF1">
    <property type="entry name" value="GLYCEROPHOSPHOCHOLINE PHOSPHODIESTERASE GPCPD1"/>
    <property type="match status" value="1"/>
</dbReference>
<dbReference type="GO" id="GO:0047389">
    <property type="term" value="F:glycerophosphocholine phosphodiesterase activity"/>
    <property type="evidence" value="ECO:0007669"/>
    <property type="project" value="TreeGrafter"/>
</dbReference>
<dbReference type="Pfam" id="PF25329">
    <property type="entry name" value="C2_GDE1"/>
    <property type="match status" value="1"/>
</dbReference>
<feature type="domain" description="GP-PDE" evidence="3">
    <location>
        <begin position="633"/>
        <end position="982"/>
    </location>
</feature>
<dbReference type="Pfam" id="PF12796">
    <property type="entry name" value="Ank_2"/>
    <property type="match status" value="2"/>
</dbReference>
<dbReference type="Gene3D" id="3.20.20.190">
    <property type="entry name" value="Phosphatidylinositol (PI) phosphodiesterase"/>
    <property type="match status" value="1"/>
</dbReference>
<keyword evidence="5" id="KW-1185">Reference proteome</keyword>
<dbReference type="PROSITE" id="PS50297">
    <property type="entry name" value="ANK_REP_REGION"/>
    <property type="match status" value="3"/>
</dbReference>
<proteinExistence type="predicted"/>
<dbReference type="InterPro" id="IPR036770">
    <property type="entry name" value="Ankyrin_rpt-contain_sf"/>
</dbReference>
<dbReference type="InterPro" id="IPR030395">
    <property type="entry name" value="GP_PDE_dom"/>
</dbReference>
<dbReference type="SUPFAM" id="SSF48403">
    <property type="entry name" value="Ankyrin repeat"/>
    <property type="match status" value="1"/>
</dbReference>
<sequence length="986" mass="110816">MTASYHTPKTPTVWHGLLAMRREAGLPETLLPLSYLDTRSDSLPNLNEIRGKPQAILEEIEKWSERNQILMTIGPERGRVLKLLRLELERVDAFLKEKTLALQRSLDQVVERATRAPANSPTLVAIRQSLLELFDVIEDLDSFAKTNRDIASRIYCKSRVNIEKLKTWPDSMSTPTLQSRPWLKNVFICNQVLKAICERLPTSRVVDPRTSLLETVSSLDPNGTFQARDERGRLPLHYAAAYGFQHYCVRIFEHTKQYEDCVSPDNFGDTPLALAIAAGHTEVVELLISKLRAFPDGLVMPKGLLGRMLLLSIQTDQTDVSKSLIEIGQELDLPGKGNLTPLYLAAQRHQLEVVKLLLRSSVNINVKSSGRSWTPLIVATVYGHLDVVKELVEAGADTTSANHRGWTAAHHAAYRGHLKIVQELHNASHGPKETIINQFMTQEVQSLASVTPPIITTMCSTEKGGAALLGTDFSHIFVNIGSFDLYKTTEHIDLEPYTNVLLPERLPKSCMALEVSASGCEEKYCVQLPILEDLSNSPWEFSTRTPETARLTFKIYETHRPQNTAHTGIAILSELASRLGPYRATVGQHYSIPLVGQMGAYTGTLNFTFIVSRPVMFPPPMIQKQEMYSSGTTSVGAHRGLGQNNTKHENVQIGENTMQVCPTSDFLRLFHVIIDDCAVIQISNKTRSFFCGDVQVTKDFVPVVYHDFLVSETGTDATLHTLLYAQFMALSQAQTTVWEEEELRAARFSWDERDRPRLTQRRRSRSLSASQDHRANALLERMQHTFEYSTYGSKPNIRGSHIHEPFVTLRQLLEQLPESVNFGIELKYPMLFETDDWKMDPYAMEHNKFVDTILDVLFRHGRGRHIFLSSFSPELCILLATKQRVYPVLFLNDSSNWPTGDPRALSVQSAVHFARKWGLGGIIMASEPFVSCPELVKYVKDQHLFCASYGAQNDDPDCVKTQADAGIDAVIVNKVHLIAKTLITGE</sequence>